<dbReference type="Gene3D" id="2.60.260.20">
    <property type="entry name" value="Urease metallochaperone UreE, N-terminal domain"/>
    <property type="match status" value="1"/>
</dbReference>
<proteinExistence type="predicted"/>
<gene>
    <name evidence="2" type="ORF">IFM89_030539</name>
</gene>
<sequence length="191" mass="21427">MEDKCFLLSLEELRASEAGLGGSLKLGCINVELNGDERKEIPKLDSESGEPLEDINEWPGGAGSSRGRRQRRGEDVMHPLKVSLEELYNGTSKKLSLSRNAICSKCKRLALMKDPDYVKALVLLRQALLQLEMLTEATVYLERVVTKMNLAHSFLNYISGANDVVIRSKYKDYIDSVHPIMITLKNLEESN</sequence>
<protein>
    <submittedName>
        <fullName evidence="2">Uncharacterized protein</fullName>
    </submittedName>
</protein>
<feature type="region of interest" description="Disordered" evidence="1">
    <location>
        <begin position="40"/>
        <end position="75"/>
    </location>
</feature>
<organism evidence="2 3">
    <name type="scientific">Coptis chinensis</name>
    <dbReference type="NCBI Taxonomy" id="261450"/>
    <lineage>
        <taxon>Eukaryota</taxon>
        <taxon>Viridiplantae</taxon>
        <taxon>Streptophyta</taxon>
        <taxon>Embryophyta</taxon>
        <taxon>Tracheophyta</taxon>
        <taxon>Spermatophyta</taxon>
        <taxon>Magnoliopsida</taxon>
        <taxon>Ranunculales</taxon>
        <taxon>Ranunculaceae</taxon>
        <taxon>Coptidoideae</taxon>
        <taxon>Coptis</taxon>
    </lineage>
</organism>
<evidence type="ECO:0000256" key="1">
    <source>
        <dbReference type="SAM" id="MobiDB-lite"/>
    </source>
</evidence>
<dbReference type="GO" id="GO:0030544">
    <property type="term" value="F:Hsp70 protein binding"/>
    <property type="evidence" value="ECO:0007669"/>
    <property type="project" value="InterPro"/>
</dbReference>
<feature type="compositionally biased region" description="Acidic residues" evidence="1">
    <location>
        <begin position="47"/>
        <end position="56"/>
    </location>
</feature>
<dbReference type="GO" id="GO:0051082">
    <property type="term" value="F:unfolded protein binding"/>
    <property type="evidence" value="ECO:0007669"/>
    <property type="project" value="InterPro"/>
</dbReference>
<dbReference type="EMBL" id="JADFTS010000006">
    <property type="protein sequence ID" value="KAF9602651.1"/>
    <property type="molecule type" value="Genomic_DNA"/>
</dbReference>
<dbReference type="InterPro" id="IPR044713">
    <property type="entry name" value="DNJA1/2-like"/>
</dbReference>
<evidence type="ECO:0000313" key="3">
    <source>
        <dbReference type="Proteomes" id="UP000631114"/>
    </source>
</evidence>
<dbReference type="GO" id="GO:0006457">
    <property type="term" value="P:protein folding"/>
    <property type="evidence" value="ECO:0007669"/>
    <property type="project" value="InterPro"/>
</dbReference>
<accession>A0A835LX39</accession>
<name>A0A835LX39_9MAGN</name>
<dbReference type="Proteomes" id="UP000631114">
    <property type="component" value="Unassembled WGS sequence"/>
</dbReference>
<dbReference type="InterPro" id="IPR008971">
    <property type="entry name" value="HSP40/DnaJ_pept-bd"/>
</dbReference>
<keyword evidence="3" id="KW-1185">Reference proteome</keyword>
<dbReference type="PANTHER" id="PTHR43888">
    <property type="entry name" value="DNAJ-LIKE-2, ISOFORM A-RELATED"/>
    <property type="match status" value="1"/>
</dbReference>
<comment type="caution">
    <text evidence="2">The sequence shown here is derived from an EMBL/GenBank/DDBJ whole genome shotgun (WGS) entry which is preliminary data.</text>
</comment>
<reference evidence="2 3" key="1">
    <citation type="submission" date="2020-10" db="EMBL/GenBank/DDBJ databases">
        <title>The Coptis chinensis genome and diversification of protoberbering-type alkaloids.</title>
        <authorList>
            <person name="Wang B."/>
            <person name="Shu S."/>
            <person name="Song C."/>
            <person name="Liu Y."/>
        </authorList>
    </citation>
    <scope>NUCLEOTIDE SEQUENCE [LARGE SCALE GENOMIC DNA]</scope>
    <source>
        <strain evidence="2">HL-2020</strain>
        <tissue evidence="2">Leaf</tissue>
    </source>
</reference>
<dbReference type="AlphaFoldDB" id="A0A835LX39"/>
<dbReference type="SUPFAM" id="SSF49493">
    <property type="entry name" value="HSP40/DnaJ peptide-binding domain"/>
    <property type="match status" value="1"/>
</dbReference>
<evidence type="ECO:0000313" key="2">
    <source>
        <dbReference type="EMBL" id="KAF9602651.1"/>
    </source>
</evidence>